<dbReference type="InterPro" id="IPR006170">
    <property type="entry name" value="PBP/GOBP"/>
</dbReference>
<dbReference type="Gene3D" id="1.10.238.20">
    <property type="entry name" value="Pheromone/general odorant binding protein domain"/>
    <property type="match status" value="1"/>
</dbReference>
<dbReference type="OrthoDB" id="7847042at2759"/>
<protein>
    <submittedName>
        <fullName evidence="1">Odorant-binding protein 57d1</fullName>
    </submittedName>
</protein>
<reference evidence="1" key="1">
    <citation type="journal article" date="2008" name="Genetics">
        <title>Rapid evolution of two odorant-binding protein genes, Obp57d and Obp57e, in the Drosophila melanogaster species group.</title>
        <authorList>
            <person name="Matsuo T."/>
        </authorList>
    </citation>
    <scope>NUCLEOTIDE SEQUENCE</scope>
    <source>
        <strain evidence="1">RGN182</strain>
    </source>
</reference>
<evidence type="ECO:0000313" key="1">
    <source>
        <dbReference type="EMBL" id="BAG11610.1"/>
    </source>
</evidence>
<dbReference type="InterPro" id="IPR036728">
    <property type="entry name" value="PBP_GOBP_sf"/>
</dbReference>
<proteinExistence type="predicted"/>
<dbReference type="SUPFAM" id="SSF47565">
    <property type="entry name" value="Insect pheromone/odorant-binding proteins"/>
    <property type="match status" value="1"/>
</dbReference>
<gene>
    <name evidence="1" type="primary">Obp57d1</name>
</gene>
<dbReference type="Pfam" id="PF01395">
    <property type="entry name" value="PBP_GOBP"/>
    <property type="match status" value="1"/>
</dbReference>
<organism evidence="1">
    <name type="scientific">Drosophila takahashii</name>
    <name type="common">Fruit fly</name>
    <dbReference type="NCBI Taxonomy" id="29030"/>
    <lineage>
        <taxon>Eukaryota</taxon>
        <taxon>Metazoa</taxon>
        <taxon>Ecdysozoa</taxon>
        <taxon>Arthropoda</taxon>
        <taxon>Hexapoda</taxon>
        <taxon>Insecta</taxon>
        <taxon>Pterygota</taxon>
        <taxon>Neoptera</taxon>
        <taxon>Endopterygota</taxon>
        <taxon>Diptera</taxon>
        <taxon>Brachycera</taxon>
        <taxon>Muscomorpha</taxon>
        <taxon>Ephydroidea</taxon>
        <taxon>Drosophilidae</taxon>
        <taxon>Drosophila</taxon>
        <taxon>Sophophora</taxon>
    </lineage>
</organism>
<dbReference type="AlphaFoldDB" id="B0M2D2"/>
<name>B0M2D2_DROTK</name>
<dbReference type="CDD" id="cd23992">
    <property type="entry name" value="PBP_GOBP"/>
    <property type="match status" value="1"/>
</dbReference>
<accession>B0M2D2</accession>
<dbReference type="GO" id="GO:0005549">
    <property type="term" value="F:odorant binding"/>
    <property type="evidence" value="ECO:0007669"/>
    <property type="project" value="InterPro"/>
</dbReference>
<sequence length="130" mass="14886">MLGSNVTKNPTSLATVSSCSEYFDPCTHHNGIPEEEAEAVFNDWPANLNLATVSRTHKCYVSCILLYYDLIGTSGEVTLDKYFDSKIIDEFAFSPIMRRCLYEYRKETDLCEHTFGVFNCFRQERLLSSN</sequence>
<dbReference type="EMBL" id="AB370276">
    <property type="protein sequence ID" value="BAG11610.1"/>
    <property type="molecule type" value="Genomic_DNA"/>
</dbReference>